<name>A0A0B8P743_9VIBR</name>
<gene>
    <name evidence="1" type="ORF">JCM19232_5055</name>
</gene>
<sequence length="39" mass="4527">MIKVITKPGEPVTLEHLQKLVHLLEYPERDNIVGIARYL</sequence>
<dbReference type="Proteomes" id="UP000031670">
    <property type="component" value="Unassembled WGS sequence"/>
</dbReference>
<dbReference type="EMBL" id="BBSA01000005">
    <property type="protein sequence ID" value="GAM62091.1"/>
    <property type="molecule type" value="Genomic_DNA"/>
</dbReference>
<organism evidence="1 2">
    <name type="scientific">Vibrio ishigakensis</name>
    <dbReference type="NCBI Taxonomy" id="1481914"/>
    <lineage>
        <taxon>Bacteria</taxon>
        <taxon>Pseudomonadati</taxon>
        <taxon>Pseudomonadota</taxon>
        <taxon>Gammaproteobacteria</taxon>
        <taxon>Vibrionales</taxon>
        <taxon>Vibrionaceae</taxon>
        <taxon>Vibrio</taxon>
    </lineage>
</organism>
<dbReference type="AlphaFoldDB" id="A0A0B8P743"/>
<protein>
    <submittedName>
        <fullName evidence="1">Sugar diacid utilization regulator sdaR</fullName>
    </submittedName>
</protein>
<reference evidence="1 2" key="1">
    <citation type="submission" date="2015-01" db="EMBL/GenBank/DDBJ databases">
        <title>Vibrio sp. C5 JCM 19232 whole genome shotgun sequence.</title>
        <authorList>
            <person name="Sawabe T."/>
            <person name="Meirelles P."/>
            <person name="Feng G."/>
            <person name="Sayaka M."/>
            <person name="Hattori M."/>
            <person name="Ohkuma M."/>
        </authorList>
    </citation>
    <scope>NUCLEOTIDE SEQUENCE [LARGE SCALE GENOMIC DNA]</scope>
    <source>
        <strain evidence="1 2">JCM19232</strain>
    </source>
</reference>
<evidence type="ECO:0000313" key="2">
    <source>
        <dbReference type="Proteomes" id="UP000031670"/>
    </source>
</evidence>
<comment type="caution">
    <text evidence="1">The sequence shown here is derived from an EMBL/GenBank/DDBJ whole genome shotgun (WGS) entry which is preliminary data.</text>
</comment>
<proteinExistence type="predicted"/>
<evidence type="ECO:0000313" key="1">
    <source>
        <dbReference type="EMBL" id="GAM62091.1"/>
    </source>
</evidence>
<reference evidence="1 2" key="2">
    <citation type="submission" date="2015-01" db="EMBL/GenBank/DDBJ databases">
        <authorList>
            <consortium name="NBRP consortium"/>
            <person name="Sawabe T."/>
            <person name="Meirelles P."/>
            <person name="Feng G."/>
            <person name="Sayaka M."/>
            <person name="Hattori M."/>
            <person name="Ohkuma M."/>
        </authorList>
    </citation>
    <scope>NUCLEOTIDE SEQUENCE [LARGE SCALE GENOMIC DNA]</scope>
    <source>
        <strain evidence="1 2">JCM19232</strain>
    </source>
</reference>
<accession>A0A0B8P743</accession>